<evidence type="ECO:0000256" key="7">
    <source>
        <dbReference type="ARBA" id="ARBA00022801"/>
    </source>
</evidence>
<evidence type="ECO:0000313" key="18">
    <source>
        <dbReference type="EMBL" id="TCD62500.1"/>
    </source>
</evidence>
<dbReference type="PANTHER" id="PTHR14226:SF29">
    <property type="entry name" value="NEUROPATHY TARGET ESTERASE SWS"/>
    <property type="match status" value="1"/>
</dbReference>
<feature type="region of interest" description="Disordered" evidence="15">
    <location>
        <begin position="657"/>
        <end position="699"/>
    </location>
</feature>
<dbReference type="Gene3D" id="2.60.120.10">
    <property type="entry name" value="Jelly Rolls"/>
    <property type="match status" value="3"/>
</dbReference>
<dbReference type="FunFam" id="3.40.1090.10:FF:000007">
    <property type="entry name" value="Lysophospholipase NTE1"/>
    <property type="match status" value="1"/>
</dbReference>
<dbReference type="EMBL" id="RWJN01000366">
    <property type="protein sequence ID" value="TCD62500.1"/>
    <property type="molecule type" value="Genomic_DNA"/>
</dbReference>
<dbReference type="SUPFAM" id="SSF52151">
    <property type="entry name" value="FabD/lysophospholipase-like"/>
    <property type="match status" value="1"/>
</dbReference>
<evidence type="ECO:0000256" key="5">
    <source>
        <dbReference type="ARBA" id="ARBA00022692"/>
    </source>
</evidence>
<dbReference type="Pfam" id="PF24179">
    <property type="entry name" value="NTE_Ploop"/>
    <property type="match status" value="1"/>
</dbReference>
<organism evidence="18 19">
    <name type="scientific">Steccherinum ochraceum</name>
    <dbReference type="NCBI Taxonomy" id="92696"/>
    <lineage>
        <taxon>Eukaryota</taxon>
        <taxon>Fungi</taxon>
        <taxon>Dikarya</taxon>
        <taxon>Basidiomycota</taxon>
        <taxon>Agaricomycotina</taxon>
        <taxon>Agaricomycetes</taxon>
        <taxon>Polyporales</taxon>
        <taxon>Steccherinaceae</taxon>
        <taxon>Steccherinum</taxon>
    </lineage>
</organism>
<keyword evidence="12 14" id="KW-0472">Membrane</keyword>
<dbReference type="PROSITE" id="PS51635">
    <property type="entry name" value="PNPLA"/>
    <property type="match status" value="1"/>
</dbReference>
<feature type="region of interest" description="Disordered" evidence="15">
    <location>
        <begin position="556"/>
        <end position="579"/>
    </location>
</feature>
<evidence type="ECO:0000256" key="2">
    <source>
        <dbReference type="ARBA" id="ARBA00006636"/>
    </source>
</evidence>
<keyword evidence="11 13" id="KW-0443">Lipid metabolism</keyword>
<evidence type="ECO:0000259" key="17">
    <source>
        <dbReference type="PROSITE" id="PS51635"/>
    </source>
</evidence>
<keyword evidence="10 14" id="KW-1133">Transmembrane helix</keyword>
<dbReference type="Proteomes" id="UP000292702">
    <property type="component" value="Unassembled WGS sequence"/>
</dbReference>
<dbReference type="Pfam" id="PF00027">
    <property type="entry name" value="cNMP_binding"/>
    <property type="match status" value="1"/>
</dbReference>
<keyword evidence="5 14" id="KW-0812">Transmembrane</keyword>
<feature type="domain" description="PNPLA" evidence="17">
    <location>
        <begin position="1124"/>
        <end position="1288"/>
    </location>
</feature>
<feature type="short sequence motif" description="GXGXXG" evidence="13">
    <location>
        <begin position="1128"/>
        <end position="1133"/>
    </location>
</feature>
<dbReference type="InterPro" id="IPR001423">
    <property type="entry name" value="LysoPLipase_patatin_CS"/>
</dbReference>
<evidence type="ECO:0000256" key="11">
    <source>
        <dbReference type="ARBA" id="ARBA00023098"/>
    </source>
</evidence>
<dbReference type="Gene3D" id="3.40.1090.10">
    <property type="entry name" value="Cytosolic phospholipase A2 catalytic domain"/>
    <property type="match status" value="2"/>
</dbReference>
<evidence type="ECO:0000259" key="16">
    <source>
        <dbReference type="PROSITE" id="PS50042"/>
    </source>
</evidence>
<comment type="similarity">
    <text evidence="2 14">Belongs to the NTE family.</text>
</comment>
<evidence type="ECO:0000256" key="1">
    <source>
        <dbReference type="ARBA" id="ARBA00004586"/>
    </source>
</evidence>
<keyword evidence="8 14" id="KW-0256">Endoplasmic reticulum</keyword>
<name>A0A4R0R534_9APHY</name>
<dbReference type="GO" id="GO:0046470">
    <property type="term" value="P:phosphatidylcholine metabolic process"/>
    <property type="evidence" value="ECO:0007669"/>
    <property type="project" value="InterPro"/>
</dbReference>
<evidence type="ECO:0000256" key="14">
    <source>
        <dbReference type="RuleBase" id="RU362043"/>
    </source>
</evidence>
<feature type="short sequence motif" description="GXSXG" evidence="13">
    <location>
        <begin position="1155"/>
        <end position="1159"/>
    </location>
</feature>
<accession>A0A4R0R534</accession>
<evidence type="ECO:0000256" key="6">
    <source>
        <dbReference type="ARBA" id="ARBA00022737"/>
    </source>
</evidence>
<evidence type="ECO:0000256" key="4">
    <source>
        <dbReference type="ARBA" id="ARBA00018317"/>
    </source>
</evidence>
<dbReference type="SMART" id="SM00100">
    <property type="entry name" value="cNMP"/>
    <property type="match status" value="2"/>
</dbReference>
<keyword evidence="6" id="KW-0677">Repeat</keyword>
<dbReference type="EC" id="3.1.1.5" evidence="3 14"/>
<gene>
    <name evidence="18" type="primary">NTE1</name>
    <name evidence="18" type="ORF">EIP91_006796</name>
</gene>
<feature type="short sequence motif" description="DGA/G" evidence="13">
    <location>
        <begin position="1275"/>
        <end position="1277"/>
    </location>
</feature>
<evidence type="ECO:0000256" key="9">
    <source>
        <dbReference type="ARBA" id="ARBA00022963"/>
    </source>
</evidence>
<dbReference type="GO" id="GO:0016042">
    <property type="term" value="P:lipid catabolic process"/>
    <property type="evidence" value="ECO:0007669"/>
    <property type="project" value="UniProtKB-UniRule"/>
</dbReference>
<evidence type="ECO:0000256" key="13">
    <source>
        <dbReference type="PROSITE-ProRule" id="PRU01161"/>
    </source>
</evidence>
<feature type="transmembrane region" description="Helical" evidence="14">
    <location>
        <begin position="71"/>
        <end position="91"/>
    </location>
</feature>
<comment type="subcellular location">
    <subcellularLocation>
        <location evidence="1 14">Endoplasmic reticulum membrane</location>
    </subcellularLocation>
</comment>
<feature type="transmembrane region" description="Helical" evidence="14">
    <location>
        <begin position="26"/>
        <end position="50"/>
    </location>
</feature>
<feature type="domain" description="Cyclic nucleotide-binding" evidence="16">
    <location>
        <begin position="626"/>
        <end position="744"/>
    </location>
</feature>
<dbReference type="InterPro" id="IPR050301">
    <property type="entry name" value="NTE"/>
</dbReference>
<evidence type="ECO:0000256" key="8">
    <source>
        <dbReference type="ARBA" id="ARBA00022824"/>
    </source>
</evidence>
<dbReference type="PANTHER" id="PTHR14226">
    <property type="entry name" value="NEUROPATHY TARGET ESTERASE/SWISS CHEESE D.MELANOGASTER"/>
    <property type="match status" value="1"/>
</dbReference>
<keyword evidence="7 13" id="KW-0378">Hydrolase</keyword>
<dbReference type="SUPFAM" id="SSF54768">
    <property type="entry name" value="dsRNA-binding domain-like"/>
    <property type="match status" value="1"/>
</dbReference>
<dbReference type="GO" id="GO:0005789">
    <property type="term" value="C:endoplasmic reticulum membrane"/>
    <property type="evidence" value="ECO:0007669"/>
    <property type="project" value="UniProtKB-SubCell"/>
</dbReference>
<evidence type="ECO:0000256" key="15">
    <source>
        <dbReference type="SAM" id="MobiDB-lite"/>
    </source>
</evidence>
<dbReference type="STRING" id="92696.A0A4R0R534"/>
<evidence type="ECO:0000256" key="3">
    <source>
        <dbReference type="ARBA" id="ARBA00013274"/>
    </source>
</evidence>
<sequence>MNDPTEPLEASSPDAMASTGDDRHPLILLLSAFFWVFLWLLSWAKSLVAFATISVPRFIYSVLSYSMTLTLNFWSFAVIFVLSLVALNYWIRFRYLNKYTDLKEPPLLKADAEGLHPDVNTPEQMPAFHNYLDEFLQAVRVFGFLEKPVFHELARHLQTRRLVAGDSLSLDQDKSFYCVVDGTVQLFAPTGQPSMEGRSGIWDGEDMNGYQLLNEVGTGGTLSSLFTILSLFTENVKISWNDGENSDGVTESERTTSHVPEPAPIRTRPRRARGASVSSSGSTIHAAEYSSPQSRATSPPGISFSSSSSGRARNARHHPGETHATSNYGVVARASEDSTLAVIPAEAFRRLTKKFPKATAHIVQVILTRFSRVTFNAAHNYLGLTTEVLRTEKAINDIACHPLPPAFYAGGGLKHLRQRFDGVSSDSDNDSDYFSYSSRNSSRISLNRKPSETEPVIQFTDSPVSARHRATTPFKGTSSRQIVQAGDLHSSATYSTDAFRPFTRASRGSFYTPKSATMDLEDSPEIVETGNNDDFDLRDAVMSCIAKSIGLLQPPLSGGESVEASPAFPPSDAGERSNGGFRSSFGSLSLLEMADDASSSMTGSTSSVTADGYMSGLDNEVEILFFPAGSVLARAGETNSGLFYVIEGFLDILLPSDTKEQPNLRPPAQRPQTQSKPKTPAGVPPATQQQDKDNKTRKPLFTVKPGGIAGYLASLCNIPSYVDIQAKTDTYVGFLPAHALERLLEKRPIVLLTLAKRLISLLSPLVLHIDGSLDWVQVDAGQVLWRPGDVSDSFYIVINGRLRAIHDKEGGGVDIIAEYGQGDTVGELDVITSSPRSNTLHAIRDTELIRMPQTLFNAISSRNPRTTAQLLRMIASRVKDEADSHGRGVPSEVQRSNINLKTIAIIPATRSVPVDAFSRKLHAALESVGAPTSYLVQSSVSNHLGRHAFTRMGKLKAAGWLAEQEQKYRIVLYVADSSVNSTWTQTCIRQADCVMVIGMGEDPTLGEYERLLLSMKTTARKELVLLHPDRSVTPGSTREWLKNRPWIHRHIHVELPGLMVPVSRPVPHTQDPAAVAALKNLKDRVQSGIQRYRGASAGQRPTRNAQSNDFARLARRICGKTIGLVLGGGGARGISHLGVIRALEEYGIPIDHVAGTSIGAFVGGLYAREGDLISTSGRTKQFSGRMGNIWRTLSDVTYPLVAYTTGHEFNRSIYKSFYDLHIEDMWLPFFCNSTNINTSTMDIHETGYAWRYIRASMTLVGLLPPLCDNGNMLVDGGYIDNLPVSTMMSMGASAVIASDVGSIDDNSPRNFGDSVSGWWLLLNRFNPFSSAKSVPAITEIQSRLAYVSSVTTLEEAKVARGCLYMQMPVQQYGTLQFGKFEDIQKDGYQAAMDFLEKWDEEGLLPSMFIGDKTGASICDTASDPSPRKQNLKLMAIDTYQFRQWSPVWGYLPQLNEWGRGTIEWTVQRVGGPDHIPNFEAIPLLHGQPLRGFAQRGPTKQAAKESAARVMVLSILGAHDRVECISISLVELDLKSVQQELSNTALAVRN</sequence>
<feature type="active site" description="Nucleophile" evidence="13">
    <location>
        <position position="1157"/>
    </location>
</feature>
<feature type="active site" description="Proton acceptor" evidence="13">
    <location>
        <position position="1275"/>
    </location>
</feature>
<evidence type="ECO:0000256" key="12">
    <source>
        <dbReference type="ARBA" id="ARBA00023136"/>
    </source>
</evidence>
<dbReference type="Gene3D" id="3.30.160.20">
    <property type="match status" value="1"/>
</dbReference>
<feature type="region of interest" description="Disordered" evidence="15">
    <location>
        <begin position="242"/>
        <end position="329"/>
    </location>
</feature>
<keyword evidence="19" id="KW-1185">Reference proteome</keyword>
<dbReference type="InterPro" id="IPR056556">
    <property type="entry name" value="NTE1_P-loop_dom"/>
</dbReference>
<dbReference type="InterPro" id="IPR000595">
    <property type="entry name" value="cNMP-bd_dom"/>
</dbReference>
<comment type="catalytic activity">
    <reaction evidence="14">
        <text>a 1-acyl-sn-glycero-3-phosphocholine + H2O = sn-glycerol 3-phosphocholine + a fatty acid + H(+)</text>
        <dbReference type="Rhea" id="RHEA:15177"/>
        <dbReference type="ChEBI" id="CHEBI:15377"/>
        <dbReference type="ChEBI" id="CHEBI:15378"/>
        <dbReference type="ChEBI" id="CHEBI:16870"/>
        <dbReference type="ChEBI" id="CHEBI:28868"/>
        <dbReference type="ChEBI" id="CHEBI:58168"/>
        <dbReference type="EC" id="3.1.1.5"/>
    </reaction>
</comment>
<feature type="domain" description="Cyclic nucleotide-binding" evidence="16">
    <location>
        <begin position="757"/>
        <end position="859"/>
    </location>
</feature>
<dbReference type="InterPro" id="IPR002641">
    <property type="entry name" value="PNPLA_dom"/>
</dbReference>
<feature type="compositionally biased region" description="Low complexity" evidence="15">
    <location>
        <begin position="298"/>
        <end position="310"/>
    </location>
</feature>
<keyword evidence="9 13" id="KW-0442">Lipid degradation</keyword>
<evidence type="ECO:0000256" key="10">
    <source>
        <dbReference type="ARBA" id="ARBA00022989"/>
    </source>
</evidence>
<dbReference type="Pfam" id="PF01734">
    <property type="entry name" value="Patatin"/>
    <property type="match status" value="1"/>
</dbReference>
<dbReference type="GO" id="GO:0004622">
    <property type="term" value="F:phosphatidylcholine lysophospholipase activity"/>
    <property type="evidence" value="ECO:0007669"/>
    <property type="project" value="UniProtKB-EC"/>
</dbReference>
<dbReference type="SUPFAM" id="SSF51206">
    <property type="entry name" value="cAMP-binding domain-like"/>
    <property type="match status" value="3"/>
</dbReference>
<dbReference type="InterPro" id="IPR014710">
    <property type="entry name" value="RmlC-like_jellyroll"/>
</dbReference>
<dbReference type="PROSITE" id="PS01237">
    <property type="entry name" value="UPF0028"/>
    <property type="match status" value="1"/>
</dbReference>
<evidence type="ECO:0000313" key="19">
    <source>
        <dbReference type="Proteomes" id="UP000292702"/>
    </source>
</evidence>
<dbReference type="OrthoDB" id="421051at2759"/>
<proteinExistence type="inferred from homology"/>
<dbReference type="PROSITE" id="PS50042">
    <property type="entry name" value="CNMP_BINDING_3"/>
    <property type="match status" value="2"/>
</dbReference>
<dbReference type="InterPro" id="IPR016035">
    <property type="entry name" value="Acyl_Trfase/lysoPLipase"/>
</dbReference>
<comment type="function">
    <text evidence="14">Intracellular phospholipase B that catalyzes the double deacylation of phosphatidylcholine (PC) to glycerophosphocholine (GroPCho). Plays an important role in membrane lipid homeostasis.</text>
</comment>
<dbReference type="CDD" id="cd00038">
    <property type="entry name" value="CAP_ED"/>
    <property type="match status" value="2"/>
</dbReference>
<reference evidence="18 19" key="1">
    <citation type="submission" date="2018-11" db="EMBL/GenBank/DDBJ databases">
        <title>Genome assembly of Steccherinum ochraceum LE-BIN_3174, the white-rot fungus of the Steccherinaceae family (The Residual Polyporoid clade, Polyporales, Basidiomycota).</title>
        <authorList>
            <person name="Fedorova T.V."/>
            <person name="Glazunova O.A."/>
            <person name="Landesman E.O."/>
            <person name="Moiseenko K.V."/>
            <person name="Psurtseva N.V."/>
            <person name="Savinova O.S."/>
            <person name="Shakhova N.V."/>
            <person name="Tyazhelova T.V."/>
            <person name="Vasina D.V."/>
        </authorList>
    </citation>
    <scope>NUCLEOTIDE SEQUENCE [LARGE SCALE GENOMIC DNA]</scope>
    <source>
        <strain evidence="18 19">LE-BIN_3174</strain>
    </source>
</reference>
<protein>
    <recommendedName>
        <fullName evidence="4 14">Lysophospholipase NTE1</fullName>
        <ecNumber evidence="3 14">3.1.1.5</ecNumber>
    </recommendedName>
    <alternativeName>
        <fullName evidence="14">Intracellular phospholipase B</fullName>
    </alternativeName>
</protein>
<comment type="caution">
    <text evidence="18">The sequence shown here is derived from an EMBL/GenBank/DDBJ whole genome shotgun (WGS) entry which is preliminary data.</text>
</comment>
<dbReference type="InterPro" id="IPR018490">
    <property type="entry name" value="cNMP-bd_dom_sf"/>
</dbReference>